<comment type="similarity">
    <text evidence="1">Belongs to the beta type-B retroviral polymerase family. HERV class-II K(HML-2) pol subfamily.</text>
</comment>
<gene>
    <name evidence="7" type="ORF">ROHU_005197</name>
</gene>
<dbReference type="FunFam" id="3.30.420.10:FF:000269">
    <property type="entry name" value="Uncharacterized protein"/>
    <property type="match status" value="1"/>
</dbReference>
<dbReference type="PROSITE" id="PS50878">
    <property type="entry name" value="RT_POL"/>
    <property type="match status" value="1"/>
</dbReference>
<organism evidence="7 8">
    <name type="scientific">Labeo rohita</name>
    <name type="common">Indian major carp</name>
    <name type="synonym">Cyprinus rohita</name>
    <dbReference type="NCBI Taxonomy" id="84645"/>
    <lineage>
        <taxon>Eukaryota</taxon>
        <taxon>Metazoa</taxon>
        <taxon>Chordata</taxon>
        <taxon>Craniata</taxon>
        <taxon>Vertebrata</taxon>
        <taxon>Euteleostomi</taxon>
        <taxon>Actinopterygii</taxon>
        <taxon>Neopterygii</taxon>
        <taxon>Teleostei</taxon>
        <taxon>Ostariophysi</taxon>
        <taxon>Cypriniformes</taxon>
        <taxon>Cyprinidae</taxon>
        <taxon>Labeoninae</taxon>
        <taxon>Labeonini</taxon>
        <taxon>Labeo</taxon>
    </lineage>
</organism>
<feature type="region of interest" description="Disordered" evidence="4">
    <location>
        <begin position="1010"/>
        <end position="1030"/>
    </location>
</feature>
<dbReference type="InterPro" id="IPR050951">
    <property type="entry name" value="Retrovirus_Pol_polyprotein"/>
</dbReference>
<dbReference type="PROSITE" id="PS50994">
    <property type="entry name" value="INTEGRASE"/>
    <property type="match status" value="1"/>
</dbReference>
<evidence type="ECO:0000313" key="7">
    <source>
        <dbReference type="EMBL" id="RXN29755.1"/>
    </source>
</evidence>
<keyword evidence="8" id="KW-1185">Reference proteome</keyword>
<evidence type="ECO:0000313" key="8">
    <source>
        <dbReference type="Proteomes" id="UP000290572"/>
    </source>
</evidence>
<dbReference type="InterPro" id="IPR012337">
    <property type="entry name" value="RNaseH-like_sf"/>
</dbReference>
<dbReference type="InterPro" id="IPR001584">
    <property type="entry name" value="Integrase_cat-core"/>
</dbReference>
<reference evidence="7 8" key="1">
    <citation type="submission" date="2018-03" db="EMBL/GenBank/DDBJ databases">
        <title>Draft genome sequence of Rohu Carp (Labeo rohita).</title>
        <authorList>
            <person name="Das P."/>
            <person name="Kushwaha B."/>
            <person name="Joshi C.G."/>
            <person name="Kumar D."/>
            <person name="Nagpure N.S."/>
            <person name="Sahoo L."/>
            <person name="Das S.P."/>
            <person name="Bit A."/>
            <person name="Patnaik S."/>
            <person name="Meher P.K."/>
            <person name="Jayasankar P."/>
            <person name="Koringa P.G."/>
            <person name="Patel N.V."/>
            <person name="Hinsu A.T."/>
            <person name="Kumar R."/>
            <person name="Pandey M."/>
            <person name="Agarwal S."/>
            <person name="Srivastava S."/>
            <person name="Singh M."/>
            <person name="Iquebal M.A."/>
            <person name="Jaiswal S."/>
            <person name="Angadi U.B."/>
            <person name="Kumar N."/>
            <person name="Raza M."/>
            <person name="Shah T.M."/>
            <person name="Rai A."/>
            <person name="Jena J.K."/>
        </authorList>
    </citation>
    <scope>NUCLEOTIDE SEQUENCE [LARGE SCALE GENOMIC DNA]</scope>
    <source>
        <strain evidence="7">DASCIFA01</strain>
        <tissue evidence="7">Testis</tissue>
    </source>
</reference>
<dbReference type="InterPro" id="IPR043502">
    <property type="entry name" value="DNA/RNA_pol_sf"/>
</dbReference>
<dbReference type="AlphaFoldDB" id="A0A498NF55"/>
<dbReference type="InterPro" id="IPR000477">
    <property type="entry name" value="RT_dom"/>
</dbReference>
<dbReference type="Gene3D" id="3.10.20.370">
    <property type="match status" value="1"/>
</dbReference>
<dbReference type="InterPro" id="IPR041588">
    <property type="entry name" value="Integrase_H2C2"/>
</dbReference>
<dbReference type="GO" id="GO:0015074">
    <property type="term" value="P:DNA integration"/>
    <property type="evidence" value="ECO:0007669"/>
    <property type="project" value="InterPro"/>
</dbReference>
<dbReference type="SUPFAM" id="SSF56672">
    <property type="entry name" value="DNA/RNA polymerases"/>
    <property type="match status" value="1"/>
</dbReference>
<dbReference type="SUPFAM" id="SSF53098">
    <property type="entry name" value="Ribonuclease H-like"/>
    <property type="match status" value="1"/>
</dbReference>
<dbReference type="FunFam" id="1.10.340.70:FF:000001">
    <property type="entry name" value="Retrovirus-related Pol polyprotein from transposon gypsy-like Protein"/>
    <property type="match status" value="1"/>
</dbReference>
<name>A0A498NF55_LABRO</name>
<evidence type="ECO:0000256" key="2">
    <source>
        <dbReference type="ARBA" id="ARBA00012180"/>
    </source>
</evidence>
<dbReference type="Gene3D" id="3.30.70.270">
    <property type="match status" value="2"/>
</dbReference>
<dbReference type="CDD" id="cd09274">
    <property type="entry name" value="RNase_HI_RT_Ty3"/>
    <property type="match status" value="1"/>
</dbReference>
<dbReference type="Gene3D" id="1.10.340.70">
    <property type="match status" value="1"/>
</dbReference>
<evidence type="ECO:0000256" key="1">
    <source>
        <dbReference type="ARBA" id="ARBA00010879"/>
    </source>
</evidence>
<protein>
    <recommendedName>
        <fullName evidence="3">Gypsy retrotransposon integrase-like protein 1</fullName>
        <ecNumber evidence="2">3.1.26.4</ecNumber>
    </recommendedName>
</protein>
<dbReference type="FunFam" id="3.10.20.370:FF:000001">
    <property type="entry name" value="Retrovirus-related Pol polyprotein from transposon 17.6-like protein"/>
    <property type="match status" value="1"/>
</dbReference>
<proteinExistence type="inferred from homology"/>
<dbReference type="InterPro" id="IPR041577">
    <property type="entry name" value="RT_RNaseH_2"/>
</dbReference>
<dbReference type="EMBL" id="QBIY01011746">
    <property type="protein sequence ID" value="RXN29755.1"/>
    <property type="molecule type" value="Genomic_DNA"/>
</dbReference>
<dbReference type="Gene3D" id="3.10.10.10">
    <property type="entry name" value="HIV Type 1 Reverse Transcriptase, subunit A, domain 1"/>
    <property type="match status" value="1"/>
</dbReference>
<dbReference type="InterPro" id="IPR043128">
    <property type="entry name" value="Rev_trsase/Diguanyl_cyclase"/>
</dbReference>
<sequence>MPEVFALHDMDYGHTDKVKHRIRLSDETPFKHRPRPIHPQDVDAVRKHLQDLLAAGIIRESESPFASPIVVVRKKNNSVRLCIDFRKLNSQTIKDAYALPNLEEVFSVLTGSKWFSVLDLKSGYYQIEMEEKDKHKTAFVCPQGFWEFNRMPQGITNAPSTFQRLMERCMGDLNRKEVLVFIDDLIVFSETLEEHEHRLVQVLTRLKEYGLKLSPEKCKFFQTSVRYLGHIVSEYGVETDPDKIEAIKTWPRPQTLKELKSFMGFAGYYRRFVQDFSKIVKPLNNLTAGYPPVRKGRKGKDTNRQYYDPKGKLGDRWDVSCQEAFETIVKKLTTAPVLGYADSRLPYILHTDASTVGLGAALYQEQDGQLRVLAYASRGLNKSEARYPAHKLEFLALKWAITAKFSDYLYGTEFTVVTDSNPLTYILTSAKLDSTSYRWLSGLSAYNFKIQYRAGAQNQDADGLSRRPNGQLMNDLESQKEQERIKQFTLNHLAEADKDLPVILPEAVKAVCEKHQVSQSQDGHRPVWMTLAESLTMNADALPQEFREEFEHGLPVVPHLSEEDLVNRQRADPELKEVLEYLESGEKPLGRKNLSPTMSMWMRQWNKLEVKNGVLYRKRMDQGRELNQLVLPKDLREMVLTSLHDDMGHLGLERTLDLLRSRFYWPKMADAVERKVKTCERCIRRKSPPQKAAPLVNIQTSRPLELVCMDYLTVEPDNSNTKDILVITDHFTRYAIAVPTKDQKARTVARFLWDHFLLHYGFPEKLHSDQGPDFESRTIQELCKVAGIRKVRTTPYHPRGNPVERFNRTLLQMLGTLENDKKAHWKEFVKPLVHAYNCTKNDATGYSPYEMMFGRQPRLPVDLAFGLPVSDSSHSHSQYVKSLKDRLEESYRLATRNVLKVAGRNKRRFDRNVVASVLDVGDRVLVRNVRLRGKHKIADRWEPNVYVVLRKSSGIPVYTVCPEGKEGPVRTLHRDLLLPCGFLHNTEFSDSVQQKEHRRPRTRAQSRIENTAEEETVHCQSESDSESVHFDVSGESLEFTTKVILEGRPTHNSKSSLVTRNLPEVVSESPPSAVLDRLRESAPVERNLTSNGVEITSPEMCHAEPDASGVEPEKDGEDGLVKVMSEKECNDSSEILDESFEVVNEVGPDAHVENTNSHPQSPSVRHLPDIRTVADEAGGMETRRSKRQSRPPDKLQYARLGNPLISVIQYLLQGLSSALSESVDEYDHIAYHNFGPNVVPPV</sequence>
<dbReference type="Proteomes" id="UP000290572">
    <property type="component" value="Unassembled WGS sequence"/>
</dbReference>
<dbReference type="STRING" id="84645.A0A498NF55"/>
<dbReference type="Pfam" id="PF00665">
    <property type="entry name" value="rve"/>
    <property type="match status" value="1"/>
</dbReference>
<evidence type="ECO:0000259" key="5">
    <source>
        <dbReference type="PROSITE" id="PS50878"/>
    </source>
</evidence>
<dbReference type="Pfam" id="PF00078">
    <property type="entry name" value="RVT_1"/>
    <property type="match status" value="1"/>
</dbReference>
<feature type="domain" description="Integrase catalytic" evidence="6">
    <location>
        <begin position="699"/>
        <end position="856"/>
    </location>
</feature>
<dbReference type="GO" id="GO:0004523">
    <property type="term" value="F:RNA-DNA hybrid ribonuclease activity"/>
    <property type="evidence" value="ECO:0007669"/>
    <property type="project" value="UniProtKB-EC"/>
</dbReference>
<evidence type="ECO:0000256" key="4">
    <source>
        <dbReference type="SAM" id="MobiDB-lite"/>
    </source>
</evidence>
<evidence type="ECO:0000259" key="6">
    <source>
        <dbReference type="PROSITE" id="PS50994"/>
    </source>
</evidence>
<dbReference type="CDD" id="cd01647">
    <property type="entry name" value="RT_LTR"/>
    <property type="match status" value="1"/>
</dbReference>
<dbReference type="Gene3D" id="3.30.420.10">
    <property type="entry name" value="Ribonuclease H-like superfamily/Ribonuclease H"/>
    <property type="match status" value="1"/>
</dbReference>
<feature type="domain" description="Reverse transcriptase" evidence="5">
    <location>
        <begin position="53"/>
        <end position="232"/>
    </location>
</feature>
<dbReference type="Pfam" id="PF17919">
    <property type="entry name" value="RT_RNaseH_2"/>
    <property type="match status" value="1"/>
</dbReference>
<dbReference type="InterPro" id="IPR036397">
    <property type="entry name" value="RNaseH_sf"/>
</dbReference>
<dbReference type="FunFam" id="3.30.70.270:FF:000020">
    <property type="entry name" value="Transposon Tf2-6 polyprotein-like Protein"/>
    <property type="match status" value="1"/>
</dbReference>
<comment type="caution">
    <text evidence="7">The sequence shown here is derived from an EMBL/GenBank/DDBJ whole genome shotgun (WGS) entry which is preliminary data.</text>
</comment>
<dbReference type="FunFam" id="3.10.10.10:FF:000004">
    <property type="entry name" value="Uncharacterized protein"/>
    <property type="match status" value="1"/>
</dbReference>
<dbReference type="EC" id="3.1.26.4" evidence="2"/>
<dbReference type="Pfam" id="PF17921">
    <property type="entry name" value="Integrase_H2C2"/>
    <property type="match status" value="1"/>
</dbReference>
<dbReference type="PANTHER" id="PTHR37984:SF15">
    <property type="entry name" value="INTEGRASE CATALYTIC DOMAIN-CONTAINING PROTEIN"/>
    <property type="match status" value="1"/>
</dbReference>
<accession>A0A498NF55</accession>
<dbReference type="GO" id="GO:0003676">
    <property type="term" value="F:nucleic acid binding"/>
    <property type="evidence" value="ECO:0007669"/>
    <property type="project" value="InterPro"/>
</dbReference>
<evidence type="ECO:0000256" key="3">
    <source>
        <dbReference type="ARBA" id="ARBA00039658"/>
    </source>
</evidence>
<dbReference type="PANTHER" id="PTHR37984">
    <property type="entry name" value="PROTEIN CBG26694"/>
    <property type="match status" value="1"/>
</dbReference>